<evidence type="ECO:0000256" key="1">
    <source>
        <dbReference type="ARBA" id="ARBA00004282"/>
    </source>
</evidence>
<sequence>MTRDELNKYLKGLPASPASQNPPSLAKDIQQTPASPTGAERRTSSNVLRGPRPPTISSPRAGSPTTSNPTANSIDDVKADLTYPFERKLNLNDRNSVTISTKKLTDAVGTTRPDAKPSPPVKAKPANLTRKPSAGRPDPFEASLSRGKPLPPATKPSVTIPSKADANPKPETPKPFSPPATENQSASAPKPFSPPTSTNQKVSVPNPLYSSIKCGGCEKAISGVVINAMGKRWHANCFKCKQCGENLEHMAFFEKDGFPYCGLDYHEQFSLRCDYCGTPIEEKSINALGKHYHEGHFFCRECGNPFDEGGFMVHDGHPYCEKDYLKKFGQKCMGCGDYISGEFLNALGGDWHKHCFVCTECKEPFDSETFYVKNNKPFCQRHYKSAGTIKTSSICAACGDYIEGRAASALNQKWHPNHFNCVSCGKELSANVPGMWQDNGKAEPVCKMCARRLRSVPGELLVWSHVCHPFIHNGICQVSALNHHAITQYFKLASYTSLFHFSSARRTITTFANQSKIPRLPIPTLQETTELYKRSLLPLLSKQDYERASAAVADFVRPGSLGEKLQERLHALDKKEPESWLDEIWLNKAYLEYREPTLINVNWWNQFVDPPSGLGTSPGAGRVSDMQLDRASYFLSQLAHFNDMINKEQVPAEVTRAGPMCMNQLKKQFGANRIPDEPRDRIMTPWPTTAKHASVIYKDQVFSVQIIGDSGEVAPVKQLREQLVKLVQQVDSIPQSELQAPIGLMTSEHRDTWTKVRKSMEKDSINASNFKDIDESLFALCLDDYSSDLDMDKSHRNIFHGEKARNRWFDKAMQFIVENNGRAGANGEHSPADAVIPGSMFTEILKREEQASLANNSSKSVQLSPPKHLVWNIDSSVGDALKMAENNASKMIDNLTSVLLHYNEFGSDFLKRVKCSPDGFLQMSYQLAYYRQHGEPCATYESASTRLFKLGRTETVRSCSVDTVAFTKAWDDKDVKLADKIALFQKAIGTQMEYMKAASNGKYQCCRGVDRHLLGLRCMMTAEEAANAAIFKDPSYVASMYFKLSTSNTSPGDYSWGGFGPVVPEGYGSNYAIGKERIRLSITNWKTAPEADSVAFRKTLKTVFNDLAEALERA</sequence>
<evidence type="ECO:0000256" key="7">
    <source>
        <dbReference type="ARBA" id="ARBA00022737"/>
    </source>
</evidence>
<feature type="region of interest" description="Disordered" evidence="13">
    <location>
        <begin position="90"/>
        <end position="202"/>
    </location>
</feature>
<dbReference type="GO" id="GO:0016746">
    <property type="term" value="F:acyltransferase activity"/>
    <property type="evidence" value="ECO:0007669"/>
    <property type="project" value="UniProtKB-KW"/>
</dbReference>
<evidence type="ECO:0000256" key="12">
    <source>
        <dbReference type="PROSITE-ProRule" id="PRU00125"/>
    </source>
</evidence>
<dbReference type="Pfam" id="PF00412">
    <property type="entry name" value="LIM"/>
    <property type="match status" value="4"/>
</dbReference>
<feature type="compositionally biased region" description="Polar residues" evidence="13">
    <location>
        <begin position="92"/>
        <end position="102"/>
    </location>
</feature>
<evidence type="ECO:0000256" key="11">
    <source>
        <dbReference type="PIRSR" id="PIRSR600542-1"/>
    </source>
</evidence>
<feature type="region of interest" description="Disordered" evidence="13">
    <location>
        <begin position="1"/>
        <end position="77"/>
    </location>
</feature>
<evidence type="ECO:0000256" key="3">
    <source>
        <dbReference type="ARBA" id="ARBA00005232"/>
    </source>
</evidence>
<feature type="active site" description="Proton acceptor" evidence="11">
    <location>
        <position position="829"/>
    </location>
</feature>
<dbReference type="InterPro" id="IPR001781">
    <property type="entry name" value="Znf_LIM"/>
</dbReference>
<evidence type="ECO:0000256" key="2">
    <source>
        <dbReference type="ARBA" id="ARBA00004496"/>
    </source>
</evidence>
<comment type="similarity">
    <text evidence="3">Belongs to the carnitine/choline acetyltransferase family.</text>
</comment>
<feature type="domain" description="LIM zinc-binding" evidence="14">
    <location>
        <begin position="212"/>
        <end position="271"/>
    </location>
</feature>
<dbReference type="Gene3D" id="3.30.559.70">
    <property type="entry name" value="Choline/Carnitine o-acyltransferase, domain 2"/>
    <property type="match status" value="1"/>
</dbReference>
<dbReference type="PROSITE" id="PS50023">
    <property type="entry name" value="LIM_DOMAIN_2"/>
    <property type="match status" value="4"/>
</dbReference>
<accession>A0A8H7Q408</accession>
<feature type="domain" description="LIM zinc-binding" evidence="14">
    <location>
        <begin position="272"/>
        <end position="329"/>
    </location>
</feature>
<dbReference type="InterPro" id="IPR042231">
    <property type="entry name" value="Cho/carn_acyl_trans_2"/>
</dbReference>
<dbReference type="GO" id="GO:0046872">
    <property type="term" value="F:metal ion binding"/>
    <property type="evidence" value="ECO:0007669"/>
    <property type="project" value="UniProtKB-KW"/>
</dbReference>
<dbReference type="SUPFAM" id="SSF52777">
    <property type="entry name" value="CoA-dependent acyltransferases"/>
    <property type="match status" value="2"/>
</dbReference>
<dbReference type="Gene3D" id="3.30.559.10">
    <property type="entry name" value="Chloramphenicol acetyltransferase-like domain"/>
    <property type="match status" value="1"/>
</dbReference>
<dbReference type="SMART" id="SM00132">
    <property type="entry name" value="LIM"/>
    <property type="match status" value="4"/>
</dbReference>
<dbReference type="OrthoDB" id="240216at2759"/>
<feature type="compositionally biased region" description="Polar residues" evidence="13">
    <location>
        <begin position="57"/>
        <end position="73"/>
    </location>
</feature>
<feature type="compositionally biased region" description="Polar residues" evidence="13">
    <location>
        <begin position="17"/>
        <end position="35"/>
    </location>
</feature>
<evidence type="ECO:0000313" key="16">
    <source>
        <dbReference type="Proteomes" id="UP000654370"/>
    </source>
</evidence>
<evidence type="ECO:0000259" key="14">
    <source>
        <dbReference type="PROSITE" id="PS50023"/>
    </source>
</evidence>
<dbReference type="PANTHER" id="PTHR22589:SF107">
    <property type="entry name" value="CHOLINE_CARNITINE ACYLTRANSFERASE DOMAIN-CONTAINING PROTEIN"/>
    <property type="match status" value="1"/>
</dbReference>
<comment type="caution">
    <text evidence="15">The sequence shown here is derived from an EMBL/GenBank/DDBJ whole genome shotgun (WGS) entry which is preliminary data.</text>
</comment>
<dbReference type="GO" id="GO:0005737">
    <property type="term" value="C:cytoplasm"/>
    <property type="evidence" value="ECO:0007669"/>
    <property type="project" value="UniProtKB-SubCell"/>
</dbReference>
<evidence type="ECO:0000313" key="15">
    <source>
        <dbReference type="EMBL" id="KAG2184903.1"/>
    </source>
</evidence>
<organism evidence="15 16">
    <name type="scientific">Mortierella isabellina</name>
    <name type="common">Filamentous fungus</name>
    <name type="synonym">Umbelopsis isabellina</name>
    <dbReference type="NCBI Taxonomy" id="91625"/>
    <lineage>
        <taxon>Eukaryota</taxon>
        <taxon>Fungi</taxon>
        <taxon>Fungi incertae sedis</taxon>
        <taxon>Mucoromycota</taxon>
        <taxon>Mucoromycotina</taxon>
        <taxon>Umbelopsidomycetes</taxon>
        <taxon>Umbelopsidales</taxon>
        <taxon>Umbelopsidaceae</taxon>
        <taxon>Umbelopsis</taxon>
    </lineage>
</organism>
<evidence type="ECO:0000256" key="5">
    <source>
        <dbReference type="ARBA" id="ARBA00022679"/>
    </source>
</evidence>
<dbReference type="PROSITE" id="PS00440">
    <property type="entry name" value="ACYLTRANSF_C_2"/>
    <property type="match status" value="1"/>
</dbReference>
<dbReference type="FunFam" id="2.10.110.10:FF:000008">
    <property type="entry name" value="Paxillin isoform 1"/>
    <property type="match status" value="1"/>
</dbReference>
<dbReference type="InterPro" id="IPR023213">
    <property type="entry name" value="CAT-like_dom_sf"/>
</dbReference>
<evidence type="ECO:0000256" key="8">
    <source>
        <dbReference type="ARBA" id="ARBA00022833"/>
    </source>
</evidence>
<dbReference type="EMBL" id="JAEPQZ010000002">
    <property type="protein sequence ID" value="KAG2184903.1"/>
    <property type="molecule type" value="Genomic_DNA"/>
</dbReference>
<dbReference type="Pfam" id="PF00755">
    <property type="entry name" value="Carn_acyltransf"/>
    <property type="match status" value="1"/>
</dbReference>
<dbReference type="SUPFAM" id="SSF57716">
    <property type="entry name" value="Glucocorticoid receptor-like (DNA-binding domain)"/>
    <property type="match status" value="4"/>
</dbReference>
<gene>
    <name evidence="15" type="ORF">INT43_000816</name>
</gene>
<keyword evidence="16" id="KW-1185">Reference proteome</keyword>
<keyword evidence="6 12" id="KW-0479">Metal-binding</keyword>
<dbReference type="CDD" id="cd08368">
    <property type="entry name" value="LIM"/>
    <property type="match status" value="2"/>
</dbReference>
<comment type="subcellular location">
    <subcellularLocation>
        <location evidence="1">Cell junction</location>
    </subcellularLocation>
    <subcellularLocation>
        <location evidence="2">Cytoplasm</location>
    </subcellularLocation>
</comment>
<keyword evidence="8 12" id="KW-0862">Zinc</keyword>
<dbReference type="InterPro" id="IPR039551">
    <property type="entry name" value="Cho/carn_acyl_trans"/>
</dbReference>
<evidence type="ECO:0000256" key="10">
    <source>
        <dbReference type="ARBA" id="ARBA00023315"/>
    </source>
</evidence>
<dbReference type="InterPro" id="IPR000542">
    <property type="entry name" value="Carn_acyl_trans"/>
</dbReference>
<keyword evidence="4" id="KW-0963">Cytoplasm</keyword>
<dbReference type="AlphaFoldDB" id="A0A8H7Q408"/>
<feature type="domain" description="LIM zinc-binding" evidence="14">
    <location>
        <begin position="393"/>
        <end position="456"/>
    </location>
</feature>
<evidence type="ECO:0000256" key="9">
    <source>
        <dbReference type="ARBA" id="ARBA00022949"/>
    </source>
</evidence>
<evidence type="ECO:0000256" key="13">
    <source>
        <dbReference type="SAM" id="MobiDB-lite"/>
    </source>
</evidence>
<name>A0A8H7Q408_MORIS</name>
<dbReference type="Gene3D" id="2.10.110.10">
    <property type="entry name" value="Cysteine Rich Protein"/>
    <property type="match status" value="4"/>
</dbReference>
<proteinExistence type="inferred from homology"/>
<keyword evidence="5" id="KW-0808">Transferase</keyword>
<protein>
    <recommendedName>
        <fullName evidence="14">LIM zinc-binding domain-containing protein</fullName>
    </recommendedName>
</protein>
<reference evidence="15" key="1">
    <citation type="submission" date="2020-12" db="EMBL/GenBank/DDBJ databases">
        <title>Metabolic potential, ecology and presence of endohyphal bacteria is reflected in genomic diversity of Mucoromycotina.</title>
        <authorList>
            <person name="Muszewska A."/>
            <person name="Okrasinska A."/>
            <person name="Steczkiewicz K."/>
            <person name="Drgas O."/>
            <person name="Orlowska M."/>
            <person name="Perlinska-Lenart U."/>
            <person name="Aleksandrzak-Piekarczyk T."/>
            <person name="Szatraj K."/>
            <person name="Zielenkiewicz U."/>
            <person name="Pilsyk S."/>
            <person name="Malc E."/>
            <person name="Mieczkowski P."/>
            <person name="Kruszewska J.S."/>
            <person name="Biernat P."/>
            <person name="Pawlowska J."/>
        </authorList>
    </citation>
    <scope>NUCLEOTIDE SEQUENCE</scope>
    <source>
        <strain evidence="15">WA0000067209</strain>
    </source>
</reference>
<dbReference type="Proteomes" id="UP000654370">
    <property type="component" value="Unassembled WGS sequence"/>
</dbReference>
<dbReference type="PROSITE" id="PS00478">
    <property type="entry name" value="LIM_DOMAIN_1"/>
    <property type="match status" value="3"/>
</dbReference>
<evidence type="ECO:0000256" key="4">
    <source>
        <dbReference type="ARBA" id="ARBA00022490"/>
    </source>
</evidence>
<keyword evidence="12" id="KW-0440">LIM domain</keyword>
<keyword evidence="9" id="KW-0965">Cell junction</keyword>
<dbReference type="PANTHER" id="PTHR22589">
    <property type="entry name" value="CARNITINE O-ACYLTRANSFERASE"/>
    <property type="match status" value="1"/>
</dbReference>
<keyword evidence="7" id="KW-0677">Repeat</keyword>
<evidence type="ECO:0000256" key="6">
    <source>
        <dbReference type="ARBA" id="ARBA00022723"/>
    </source>
</evidence>
<keyword evidence="10" id="KW-0012">Acyltransferase</keyword>
<feature type="domain" description="LIM zinc-binding" evidence="14">
    <location>
        <begin position="330"/>
        <end position="389"/>
    </location>
</feature>